<dbReference type="Proteomes" id="UP000222788">
    <property type="component" value="Unassembled WGS sequence"/>
</dbReference>
<dbReference type="InterPro" id="IPR050819">
    <property type="entry name" value="Tripeptidyl-peptidase_I"/>
</dbReference>
<feature type="binding site" evidence="15">
    <location>
        <position position="577"/>
    </location>
    <ligand>
        <name>Ca(2+)</name>
        <dbReference type="ChEBI" id="CHEBI:29108"/>
    </ligand>
</feature>
<keyword evidence="14" id="KW-0325">Glycoprotein</keyword>
<proteinExistence type="predicted"/>
<dbReference type="EMBL" id="APWK03000107">
    <property type="protein sequence ID" value="PHH50961.1"/>
    <property type="molecule type" value="Genomic_DNA"/>
</dbReference>
<evidence type="ECO:0000256" key="8">
    <source>
        <dbReference type="ARBA" id="ARBA00022729"/>
    </source>
</evidence>
<keyword evidence="12" id="KW-0843">Virulence</keyword>
<feature type="binding site" evidence="15">
    <location>
        <position position="578"/>
    </location>
    <ligand>
        <name>Ca(2+)</name>
        <dbReference type="ChEBI" id="CHEBI:29108"/>
    </ligand>
</feature>
<dbReference type="GO" id="GO:0046872">
    <property type="term" value="F:metal ion binding"/>
    <property type="evidence" value="ECO:0007669"/>
    <property type="project" value="UniProtKB-UniRule"/>
</dbReference>
<dbReference type="InterPro" id="IPR036852">
    <property type="entry name" value="Peptidase_S8/S53_dom_sf"/>
</dbReference>
<evidence type="ECO:0000256" key="4">
    <source>
        <dbReference type="ARBA" id="ARBA00012462"/>
    </source>
</evidence>
<organism evidence="18 19">
    <name type="scientific">Ceratocystis fimbriata CBS 114723</name>
    <dbReference type="NCBI Taxonomy" id="1035309"/>
    <lineage>
        <taxon>Eukaryota</taxon>
        <taxon>Fungi</taxon>
        <taxon>Dikarya</taxon>
        <taxon>Ascomycota</taxon>
        <taxon>Pezizomycotina</taxon>
        <taxon>Sordariomycetes</taxon>
        <taxon>Hypocreomycetidae</taxon>
        <taxon>Microascales</taxon>
        <taxon>Ceratocystidaceae</taxon>
        <taxon>Ceratocystis</taxon>
    </lineage>
</organism>
<dbReference type="InterPro" id="IPR030400">
    <property type="entry name" value="Sedolisin_dom"/>
</dbReference>
<dbReference type="GO" id="GO:0004252">
    <property type="term" value="F:serine-type endopeptidase activity"/>
    <property type="evidence" value="ECO:0007669"/>
    <property type="project" value="UniProtKB-UniRule"/>
</dbReference>
<keyword evidence="10 15" id="KW-0720">Serine protease</keyword>
<feature type="active site" description="Charge relay system" evidence="15">
    <location>
        <position position="318"/>
    </location>
</feature>
<dbReference type="SUPFAM" id="SSF54897">
    <property type="entry name" value="Protease propeptides/inhibitors"/>
    <property type="match status" value="1"/>
</dbReference>
<keyword evidence="5" id="KW-0964">Secreted</keyword>
<dbReference type="PROSITE" id="PS51695">
    <property type="entry name" value="SEDOLISIN"/>
    <property type="match status" value="1"/>
</dbReference>
<dbReference type="GO" id="GO:0005576">
    <property type="term" value="C:extracellular region"/>
    <property type="evidence" value="ECO:0007669"/>
    <property type="project" value="UniProtKB-SubCell"/>
</dbReference>
<keyword evidence="19" id="KW-1185">Reference proteome</keyword>
<dbReference type="AlphaFoldDB" id="A0A2C5WZ89"/>
<comment type="caution">
    <text evidence="18">The sequence shown here is derived from an EMBL/GenBank/DDBJ whole genome shotgun (WGS) entry which is preliminary data.</text>
</comment>
<comment type="subcellular location">
    <subcellularLocation>
        <location evidence="3">Secreted</location>
        <location evidence="3">Extracellular space</location>
    </subcellularLocation>
</comment>
<evidence type="ECO:0000256" key="14">
    <source>
        <dbReference type="ARBA" id="ARBA00023180"/>
    </source>
</evidence>
<evidence type="ECO:0000256" key="2">
    <source>
        <dbReference type="ARBA" id="ARBA00002451"/>
    </source>
</evidence>
<evidence type="ECO:0000256" key="9">
    <source>
        <dbReference type="ARBA" id="ARBA00022801"/>
    </source>
</evidence>
<dbReference type="Pfam" id="PF09286">
    <property type="entry name" value="Pro-kuma_activ"/>
    <property type="match status" value="1"/>
</dbReference>
<feature type="signal peptide" evidence="16">
    <location>
        <begin position="1"/>
        <end position="19"/>
    </location>
</feature>
<evidence type="ECO:0000313" key="19">
    <source>
        <dbReference type="Proteomes" id="UP000222788"/>
    </source>
</evidence>
<dbReference type="Pfam" id="PF00082">
    <property type="entry name" value="Peptidase_S8"/>
    <property type="match status" value="1"/>
</dbReference>
<dbReference type="InterPro" id="IPR000209">
    <property type="entry name" value="Peptidase_S8/S53_dom"/>
</dbReference>
<feature type="chain" id="PRO_5012451511" description="tripeptidyl-peptidase II" evidence="16">
    <location>
        <begin position="20"/>
        <end position="626"/>
    </location>
</feature>
<evidence type="ECO:0000256" key="1">
    <source>
        <dbReference type="ARBA" id="ARBA00001910"/>
    </source>
</evidence>
<reference evidence="18 19" key="2">
    <citation type="journal article" date="2013" name="IMA Fungus">
        <title>IMA Genome-F 1: Ceratocystis fimbriata: Draft nuclear genome sequence for the plant pathogen, Ceratocystis fimbriata.</title>
        <authorList>
            <person name="Wilken P.M."/>
            <person name="Steenkamp E.T."/>
            <person name="Wingfield M.J."/>
            <person name="de Beer Z.W."/>
            <person name="Wingfield B.D."/>
        </authorList>
    </citation>
    <scope>NUCLEOTIDE SEQUENCE [LARGE SCALE GENOMIC DNA]</scope>
    <source>
        <strain evidence="18 19">CBS 114723</strain>
    </source>
</reference>
<dbReference type="GO" id="GO:0006508">
    <property type="term" value="P:proteolysis"/>
    <property type="evidence" value="ECO:0007669"/>
    <property type="project" value="UniProtKB-KW"/>
</dbReference>
<reference evidence="18 19" key="1">
    <citation type="journal article" date="2013" name="Fungal Biol.">
        <title>Analysis of microsatellite markers in the genome of the plant pathogen Ceratocystis fimbriata.</title>
        <authorList>
            <person name="Simpson M.C."/>
            <person name="Wilken P.M."/>
            <person name="Coetzee M.P."/>
            <person name="Wingfield M.J."/>
            <person name="Wingfield B.D."/>
        </authorList>
    </citation>
    <scope>NUCLEOTIDE SEQUENCE [LARGE SCALE GENOMIC DNA]</scope>
    <source>
        <strain evidence="18 19">CBS 114723</strain>
    </source>
</reference>
<dbReference type="InterPro" id="IPR015366">
    <property type="entry name" value="S53_propep"/>
</dbReference>
<evidence type="ECO:0000256" key="13">
    <source>
        <dbReference type="ARBA" id="ARBA00023145"/>
    </source>
</evidence>
<keyword evidence="11 15" id="KW-0106">Calcium</keyword>
<evidence type="ECO:0000259" key="17">
    <source>
        <dbReference type="PROSITE" id="PS51695"/>
    </source>
</evidence>
<evidence type="ECO:0000256" key="6">
    <source>
        <dbReference type="ARBA" id="ARBA00022670"/>
    </source>
</evidence>
<evidence type="ECO:0000313" key="18">
    <source>
        <dbReference type="EMBL" id="PHH50961.1"/>
    </source>
</evidence>
<feature type="active site" description="Charge relay system" evidence="15">
    <location>
        <position position="534"/>
    </location>
</feature>
<evidence type="ECO:0000256" key="3">
    <source>
        <dbReference type="ARBA" id="ARBA00004239"/>
    </source>
</evidence>
<accession>A0A2C5WZ89</accession>
<sequence length="626" mass="67478">MPFSSMLSLLASLATIAYASSLPARITVENVGQLPDGWKLNGRADDNATLKLSLSLHNTDQMNTLKQRVLEVSNINSAAYTAHMSGAEARALHLVADDRVFAVREWLSNAGVGSESVHARRDWVHATLTVAQARNLLDADIGLYSFNHEPPRMRTLKYSLPENMARHISFVHPIANFMEPLSARRRLANDFAKTKPSDSTTKGDEAREKRGLILGINGNAGDFTVQSASSYPCHYEVTPECLQQLYNFTTPSQNSTATAHLGIAGFLEQYPNNNDLSLFLTEHLPSLPQQLGNMTFILINGGLNSQERGKAGGEASLDVQYAIPLAYPAKVSYLSTGGRGVELGDDGKEVTANENDNEPFLEFFEAILEMGDDEVPSVLSISYADDEKSVPTPYAHKVCDLIAAVTARGISVLFASGDGGSRGIHRGDCQTNDGNNTRTTITSFPGSCPWATTVGAVFNSETLMGADFSTGGFSRLFPRPEWQDSAVMGYIERLNGTLDGYYNPKGRSMPDISAVGSEFLIRHGGVQGTVYGTSASTPVLASVIARINLARAQAGKKPLGFLNPALYSQEIASQLTDVTAGTSIGCSWKDGSSIKGWPATEGYDCITGLGVLGDYYFLEQAFLQLP</sequence>
<evidence type="ECO:0000256" key="11">
    <source>
        <dbReference type="ARBA" id="ARBA00022837"/>
    </source>
</evidence>
<protein>
    <recommendedName>
        <fullName evidence="4">tripeptidyl-peptidase II</fullName>
        <ecNumber evidence="4">3.4.14.10</ecNumber>
    </recommendedName>
</protein>
<dbReference type="STRING" id="1035309.A0A2C5WZ89"/>
<evidence type="ECO:0000256" key="15">
    <source>
        <dbReference type="PROSITE-ProRule" id="PRU01032"/>
    </source>
</evidence>
<evidence type="ECO:0000256" key="16">
    <source>
        <dbReference type="SAM" id="SignalP"/>
    </source>
</evidence>
<keyword evidence="8 16" id="KW-0732">Signal</keyword>
<dbReference type="OrthoDB" id="2919105at2759"/>
<comment type="catalytic activity">
    <reaction evidence="1">
        <text>Release of an N-terminal tripeptide from a polypeptide.</text>
        <dbReference type="EC" id="3.4.14.10"/>
    </reaction>
</comment>
<keyword evidence="13" id="KW-0865">Zymogen</keyword>
<dbReference type="GO" id="GO:0008240">
    <property type="term" value="F:tripeptidyl-peptidase activity"/>
    <property type="evidence" value="ECO:0007669"/>
    <property type="project" value="UniProtKB-EC"/>
</dbReference>
<dbReference type="PANTHER" id="PTHR14218:SF15">
    <property type="entry name" value="TRIPEPTIDYL-PEPTIDASE 1"/>
    <property type="match status" value="1"/>
</dbReference>
<dbReference type="SMART" id="SM00944">
    <property type="entry name" value="Pro-kuma_activ"/>
    <property type="match status" value="1"/>
</dbReference>
<dbReference type="Gene3D" id="3.40.50.200">
    <property type="entry name" value="Peptidase S8/S53 domain"/>
    <property type="match status" value="1"/>
</dbReference>
<keyword evidence="9 15" id="KW-0378">Hydrolase</keyword>
<dbReference type="CDD" id="cd04056">
    <property type="entry name" value="Peptidases_S53"/>
    <property type="match status" value="1"/>
</dbReference>
<feature type="binding site" evidence="15">
    <location>
        <position position="604"/>
    </location>
    <ligand>
        <name>Ca(2+)</name>
        <dbReference type="ChEBI" id="CHEBI:29108"/>
    </ligand>
</feature>
<keyword evidence="7 15" id="KW-0479">Metal-binding</keyword>
<evidence type="ECO:0000256" key="5">
    <source>
        <dbReference type="ARBA" id="ARBA00022525"/>
    </source>
</evidence>
<evidence type="ECO:0000256" key="10">
    <source>
        <dbReference type="ARBA" id="ARBA00022825"/>
    </source>
</evidence>
<keyword evidence="6 15" id="KW-0645">Protease</keyword>
<name>A0A2C5WZ89_9PEZI</name>
<evidence type="ECO:0000256" key="7">
    <source>
        <dbReference type="ARBA" id="ARBA00022723"/>
    </source>
</evidence>
<dbReference type="EC" id="3.4.14.10" evidence="4"/>
<dbReference type="SUPFAM" id="SSF52743">
    <property type="entry name" value="Subtilisin-like"/>
    <property type="match status" value="1"/>
</dbReference>
<feature type="active site" description="Charge relay system" evidence="15">
    <location>
        <position position="314"/>
    </location>
</feature>
<feature type="binding site" evidence="15">
    <location>
        <position position="602"/>
    </location>
    <ligand>
        <name>Ca(2+)</name>
        <dbReference type="ChEBI" id="CHEBI:29108"/>
    </ligand>
</feature>
<dbReference type="PANTHER" id="PTHR14218">
    <property type="entry name" value="PROTEASE S8 TRIPEPTIDYL PEPTIDASE I CLN2"/>
    <property type="match status" value="1"/>
</dbReference>
<gene>
    <name evidence="18" type="primary">sed3</name>
    <name evidence="18" type="ORF">CFIMG_004433RAa</name>
</gene>
<evidence type="ECO:0000256" key="12">
    <source>
        <dbReference type="ARBA" id="ARBA00023026"/>
    </source>
</evidence>
<dbReference type="FunFam" id="3.40.50.200:FF:000015">
    <property type="entry name" value="Tripeptidyl peptidase A"/>
    <property type="match status" value="1"/>
</dbReference>
<feature type="domain" description="Peptidase S53" evidence="17">
    <location>
        <begin position="236"/>
        <end position="624"/>
    </location>
</feature>
<comment type="function">
    <text evidence="2">Secreted tripeptidyl-peptidase which degrades proteins at acidic pHs and is involved in virulence.</text>
</comment>
<dbReference type="CDD" id="cd11377">
    <property type="entry name" value="Pro-peptidase_S53"/>
    <property type="match status" value="1"/>
</dbReference>
<comment type="cofactor">
    <cofactor evidence="15">
        <name>Ca(2+)</name>
        <dbReference type="ChEBI" id="CHEBI:29108"/>
    </cofactor>
    <text evidence="15">Binds 1 Ca(2+) ion per subunit.</text>
</comment>